<dbReference type="OrthoDB" id="2790051at2759"/>
<dbReference type="InterPro" id="IPR002401">
    <property type="entry name" value="Cyt_P450_E_grp-I"/>
</dbReference>
<dbReference type="EMBL" id="JH930472">
    <property type="protein sequence ID" value="EKM54959.1"/>
    <property type="molecule type" value="Genomic_DNA"/>
</dbReference>
<protein>
    <recommendedName>
        <fullName evidence="17">Cytochrome P450</fullName>
    </recommendedName>
</protein>
<dbReference type="CDD" id="cd11065">
    <property type="entry name" value="CYP64-like"/>
    <property type="match status" value="1"/>
</dbReference>
<evidence type="ECO:0000256" key="2">
    <source>
        <dbReference type="ARBA" id="ARBA00004167"/>
    </source>
</evidence>
<dbReference type="GO" id="GO:0016705">
    <property type="term" value="F:oxidoreductase activity, acting on paired donors, with incorporation or reduction of molecular oxygen"/>
    <property type="evidence" value="ECO:0007669"/>
    <property type="project" value="InterPro"/>
</dbReference>
<comment type="subcellular location">
    <subcellularLocation>
        <location evidence="2">Membrane</location>
        <topology evidence="2">Single-pass membrane protein</topology>
    </subcellularLocation>
</comment>
<dbReference type="PRINTS" id="PR00385">
    <property type="entry name" value="P450"/>
</dbReference>
<keyword evidence="12" id="KW-0472">Membrane</keyword>
<evidence type="ECO:0000256" key="1">
    <source>
        <dbReference type="ARBA" id="ARBA00001971"/>
    </source>
</evidence>
<dbReference type="InterPro" id="IPR001128">
    <property type="entry name" value="Cyt_P450"/>
</dbReference>
<keyword evidence="10 13" id="KW-0408">Iron</keyword>
<keyword evidence="8" id="KW-1133">Transmembrane helix</keyword>
<dbReference type="GO" id="GO:0020037">
    <property type="term" value="F:heme binding"/>
    <property type="evidence" value="ECO:0007669"/>
    <property type="project" value="InterPro"/>
</dbReference>
<comment type="similarity">
    <text evidence="4 14">Belongs to the cytochrome P450 family.</text>
</comment>
<dbReference type="PRINTS" id="PR00463">
    <property type="entry name" value="EP450I"/>
</dbReference>
<name>K5W7L3_PHACS</name>
<reference evidence="15 16" key="1">
    <citation type="journal article" date="2012" name="BMC Genomics">
        <title>Comparative genomics of the white-rot fungi, Phanerochaete carnosa and P. chrysosporium, to elucidate the genetic basis of the distinct wood types they colonize.</title>
        <authorList>
            <person name="Suzuki H."/>
            <person name="MacDonald J."/>
            <person name="Syed K."/>
            <person name="Salamov A."/>
            <person name="Hori C."/>
            <person name="Aerts A."/>
            <person name="Henrissat B."/>
            <person name="Wiebenga A."/>
            <person name="vanKuyk P.A."/>
            <person name="Barry K."/>
            <person name="Lindquist E."/>
            <person name="LaButti K."/>
            <person name="Lapidus A."/>
            <person name="Lucas S."/>
            <person name="Coutinho P."/>
            <person name="Gong Y."/>
            <person name="Samejima M."/>
            <person name="Mahadevan R."/>
            <person name="Abou-Zaid M."/>
            <person name="de Vries R.P."/>
            <person name="Igarashi K."/>
            <person name="Yadav J.S."/>
            <person name="Grigoriev I.V."/>
            <person name="Master E.R."/>
        </authorList>
    </citation>
    <scope>NUCLEOTIDE SEQUENCE [LARGE SCALE GENOMIC DNA]</scope>
    <source>
        <strain evidence="15 16">HHB-10118-sp</strain>
    </source>
</reference>
<dbReference type="Pfam" id="PF00067">
    <property type="entry name" value="p450"/>
    <property type="match status" value="1"/>
</dbReference>
<dbReference type="HOGENOM" id="CLU_001570_2_3_1"/>
<dbReference type="SUPFAM" id="SSF48264">
    <property type="entry name" value="Cytochrome P450"/>
    <property type="match status" value="1"/>
</dbReference>
<keyword evidence="7 13" id="KW-0479">Metal-binding</keyword>
<evidence type="ECO:0000313" key="15">
    <source>
        <dbReference type="EMBL" id="EKM54959.1"/>
    </source>
</evidence>
<dbReference type="GO" id="GO:0004497">
    <property type="term" value="F:monooxygenase activity"/>
    <property type="evidence" value="ECO:0007669"/>
    <property type="project" value="UniProtKB-KW"/>
</dbReference>
<evidence type="ECO:0000256" key="6">
    <source>
        <dbReference type="ARBA" id="ARBA00022692"/>
    </source>
</evidence>
<keyword evidence="11 14" id="KW-0503">Monooxygenase</keyword>
<dbReference type="InterPro" id="IPR050364">
    <property type="entry name" value="Cytochrome_P450_fung"/>
</dbReference>
<keyword evidence="5 13" id="KW-0349">Heme</keyword>
<feature type="binding site" description="axial binding residue" evidence="13">
    <location>
        <position position="453"/>
    </location>
    <ligand>
        <name>heme</name>
        <dbReference type="ChEBI" id="CHEBI:30413"/>
    </ligand>
    <ligandPart>
        <name>Fe</name>
        <dbReference type="ChEBI" id="CHEBI:18248"/>
    </ligandPart>
</feature>
<dbReference type="GO" id="GO:0005506">
    <property type="term" value="F:iron ion binding"/>
    <property type="evidence" value="ECO:0007669"/>
    <property type="project" value="InterPro"/>
</dbReference>
<evidence type="ECO:0000256" key="13">
    <source>
        <dbReference type="PIRSR" id="PIRSR602401-1"/>
    </source>
</evidence>
<keyword evidence="16" id="KW-1185">Reference proteome</keyword>
<dbReference type="InterPro" id="IPR017972">
    <property type="entry name" value="Cyt_P450_CS"/>
</dbReference>
<evidence type="ECO:0000256" key="5">
    <source>
        <dbReference type="ARBA" id="ARBA00022617"/>
    </source>
</evidence>
<keyword evidence="9 14" id="KW-0560">Oxidoreductase</keyword>
<dbReference type="PANTHER" id="PTHR46300">
    <property type="entry name" value="P450, PUTATIVE (EUROFUNG)-RELATED-RELATED"/>
    <property type="match status" value="1"/>
</dbReference>
<dbReference type="AlphaFoldDB" id="K5W7L3"/>
<dbReference type="RefSeq" id="XP_007395308.1">
    <property type="nucleotide sequence ID" value="XM_007395246.1"/>
</dbReference>
<dbReference type="Gene3D" id="1.10.630.10">
    <property type="entry name" value="Cytochrome P450"/>
    <property type="match status" value="1"/>
</dbReference>
<evidence type="ECO:0000256" key="4">
    <source>
        <dbReference type="ARBA" id="ARBA00010617"/>
    </source>
</evidence>
<dbReference type="KEGG" id="pco:PHACADRAFT_208500"/>
<evidence type="ECO:0000256" key="3">
    <source>
        <dbReference type="ARBA" id="ARBA00005179"/>
    </source>
</evidence>
<evidence type="ECO:0000256" key="14">
    <source>
        <dbReference type="RuleBase" id="RU000461"/>
    </source>
</evidence>
<dbReference type="Proteomes" id="UP000008370">
    <property type="component" value="Unassembled WGS sequence"/>
</dbReference>
<evidence type="ECO:0000256" key="12">
    <source>
        <dbReference type="ARBA" id="ARBA00023136"/>
    </source>
</evidence>
<evidence type="ECO:0000256" key="10">
    <source>
        <dbReference type="ARBA" id="ARBA00023004"/>
    </source>
</evidence>
<dbReference type="InterPro" id="IPR036396">
    <property type="entry name" value="Cyt_P450_sf"/>
</dbReference>
<dbReference type="GO" id="GO:0016020">
    <property type="term" value="C:membrane"/>
    <property type="evidence" value="ECO:0007669"/>
    <property type="project" value="UniProtKB-SubCell"/>
</dbReference>
<dbReference type="InParanoid" id="K5W7L3"/>
<sequence>MNLQMLNYLDILLCASTLIILYKLSTRLTKRAPFSHPPGPPGYPLIGHIKIPKEPSWEVYRDWSHQYGSDVIHLNLVGTHLVVLNSLQACTDLLEKRSSIYSDRPTVGLTMLCELCGLGWSFGLQQYGPEWRDGRKAFQSQLHAGAMQRHRPALLREIHRFLRRLCADPAEWTHHLHLMSGGLIMSVAYAIDVQEKGDPYLATGEHAIDCMRKTLTPGAYLVDILPFLKYVPEWFPGAGFQREAKAWRKSMMHVYHAPYDAVKERMAKDPAAIPECVVKSLIENMVDTAEDPGYMERVAKSVAGVMYIAGSDTTLSIIMSCILAIVLYPDVQRRAQETIDEVCQGRLPDFSDYSSLPYVHALVRESLRWNPVAALNLPHRCIADDIYRECLIPEGSIVVANIQAILHDPAVYHHPTTFNPERFLHCTPDGELTLDPNVPDPSHVAFGFGRRVCPGRFMAYQSAWLTIASILAAFRIENAKDERGVPIVPSGEYDWGFTVHPKPFKCVIRPRSKEHETLVVETAKTGEI</sequence>
<evidence type="ECO:0008006" key="17">
    <source>
        <dbReference type="Google" id="ProtNLM"/>
    </source>
</evidence>
<evidence type="ECO:0000256" key="7">
    <source>
        <dbReference type="ARBA" id="ARBA00022723"/>
    </source>
</evidence>
<organism evidence="15 16">
    <name type="scientific">Phanerochaete carnosa (strain HHB-10118-sp)</name>
    <name type="common">White-rot fungus</name>
    <name type="synonym">Peniophora carnosa</name>
    <dbReference type="NCBI Taxonomy" id="650164"/>
    <lineage>
        <taxon>Eukaryota</taxon>
        <taxon>Fungi</taxon>
        <taxon>Dikarya</taxon>
        <taxon>Basidiomycota</taxon>
        <taxon>Agaricomycotina</taxon>
        <taxon>Agaricomycetes</taxon>
        <taxon>Polyporales</taxon>
        <taxon>Phanerochaetaceae</taxon>
        <taxon>Phanerochaete</taxon>
    </lineage>
</organism>
<proteinExistence type="inferred from homology"/>
<dbReference type="GeneID" id="18912753"/>
<evidence type="ECO:0000256" key="11">
    <source>
        <dbReference type="ARBA" id="ARBA00023033"/>
    </source>
</evidence>
<evidence type="ECO:0000256" key="9">
    <source>
        <dbReference type="ARBA" id="ARBA00023002"/>
    </source>
</evidence>
<gene>
    <name evidence="15" type="ORF">PHACADRAFT_208500</name>
</gene>
<evidence type="ECO:0000256" key="8">
    <source>
        <dbReference type="ARBA" id="ARBA00022989"/>
    </source>
</evidence>
<accession>K5W7L3</accession>
<dbReference type="PANTHER" id="PTHR46300:SF7">
    <property type="entry name" value="P450, PUTATIVE (EUROFUNG)-RELATED"/>
    <property type="match status" value="1"/>
</dbReference>
<comment type="pathway">
    <text evidence="3">Secondary metabolite biosynthesis.</text>
</comment>
<comment type="cofactor">
    <cofactor evidence="1 13">
        <name>heme</name>
        <dbReference type="ChEBI" id="CHEBI:30413"/>
    </cofactor>
</comment>
<dbReference type="PROSITE" id="PS00086">
    <property type="entry name" value="CYTOCHROME_P450"/>
    <property type="match status" value="1"/>
</dbReference>
<evidence type="ECO:0000313" key="16">
    <source>
        <dbReference type="Proteomes" id="UP000008370"/>
    </source>
</evidence>
<keyword evidence="6" id="KW-0812">Transmembrane</keyword>